<dbReference type="Proteomes" id="UP001378592">
    <property type="component" value="Unassembled WGS sequence"/>
</dbReference>
<evidence type="ECO:0000259" key="5">
    <source>
        <dbReference type="PROSITE" id="PS50235"/>
    </source>
</evidence>
<dbReference type="CDD" id="cd02674">
    <property type="entry name" value="Peptidase_C19R"/>
    <property type="match status" value="1"/>
</dbReference>
<dbReference type="InterPro" id="IPR018200">
    <property type="entry name" value="USP_CS"/>
</dbReference>
<dbReference type="GO" id="GO:0004843">
    <property type="term" value="F:cysteine-type deubiquitinase activity"/>
    <property type="evidence" value="ECO:0007669"/>
    <property type="project" value="UniProtKB-UniRule"/>
</dbReference>
<evidence type="ECO:0000256" key="2">
    <source>
        <dbReference type="ARBA" id="ARBA00009085"/>
    </source>
</evidence>
<name>A0AAN9Z335_9ORTH</name>
<dbReference type="EC" id="3.4.19.12" evidence="3"/>
<dbReference type="Gene3D" id="3.90.70.10">
    <property type="entry name" value="Cysteine proteinases"/>
    <property type="match status" value="1"/>
</dbReference>
<dbReference type="AlphaFoldDB" id="A0AAN9Z335"/>
<protein>
    <recommendedName>
        <fullName evidence="3">Ubiquitin carboxyl-terminal hydrolase</fullName>
        <ecNumber evidence="3">3.4.19.12</ecNumber>
    </recommendedName>
</protein>
<dbReference type="SUPFAM" id="SSF52821">
    <property type="entry name" value="Rhodanese/Cell cycle control phosphatase"/>
    <property type="match status" value="1"/>
</dbReference>
<dbReference type="GO" id="GO:0016579">
    <property type="term" value="P:protein deubiquitination"/>
    <property type="evidence" value="ECO:0007669"/>
    <property type="project" value="InterPro"/>
</dbReference>
<sequence>MPGEHLKPLYKGKCLEDLKQFFEITIETDPKRLYRSAPKLFRAAEEQRLKGDEELSYIYYMKFLSIVQRFKQYKNSNRKEILDSGEVKKHHVTEALDFAEKLSSSLEDRYAELKKRETEAYLAKKLKESVVAEKVTNVQVIPQPIQKSNGFADVSEEFMSCAKLYNLLDEKRKLLIMDVRSVSSYNDSHLKAECVINVPDNVVEAGMTSSRLEKVLPAASKILWSMRGVVDLVVLIDWSTSVNTQKSDLAIFIVRDILVKWDSNIIYKNCPLILEGGYEEWLLRYPVCTTNPSPKIIPNVPSYSSSDFLDDIEYPNFLEVAPNKGLTPGPMDSRPSVDRKSKAAALLTYEERSRNVQALLRQEEEVVATTLEMEEDKLRKEEEREKIRLRREMEAEEEMRAFLQEREEQLLRDIQNLEKLQQEKDKENQALREELAEYKKKEQEESLPREYSVYKEQEEAIAARIRNSEEKRKKLVQDRESKKVREEYYSQKKKLSMDEALNPSPIKLTYEEREAQALAKLQQDRLHREKQKQGKVDDMAKERGHQDTEDFHSNRSPVPSKSPLEVNRDLKKSMETRNEQPTNFKNKMNGTYTAPLKDTPSGMMKRSRSSPNIAQLNDEDMNGRGKPMKTNFASDIRASRQRNFSPVYGDLGRGLTGLKNLGNTCYMNSIIQCLSNTTPLAKYFVSGQYRNDINRHNETRGEIAEEVAAVVRALWSSSYKCIATRDLRSVVGRHRDQFQTNQQQDSNEFLTILMDWLHEDLKKPSVKSIGDVGRDQDDWEKQWDEFYKENTSLIVLLFYGQQKSTVRCLKCFKESVKYETFSNLTLPLPSNINSCTLEECVQLYVRGEHITGWKCPACKEQRDAMKKFDIIKLPPILVIHFKRFYIDGWCRKRQTFVQFPLVNLDMKKHTLLPDQKYIKYNLYGVSNHYGTMEGGHYTAYCKSVEHKKWYKFDDNEVSEISPGEVQSGAAYILFYASINFNVPDVS</sequence>
<dbReference type="InterPro" id="IPR028889">
    <property type="entry name" value="USP"/>
</dbReference>
<accession>A0AAN9Z335</accession>
<keyword evidence="3" id="KW-0833">Ubl conjugation pathway</keyword>
<evidence type="ECO:0000313" key="7">
    <source>
        <dbReference type="Proteomes" id="UP001378592"/>
    </source>
</evidence>
<dbReference type="PROSITE" id="PS00973">
    <property type="entry name" value="USP_2"/>
    <property type="match status" value="1"/>
</dbReference>
<evidence type="ECO:0000256" key="1">
    <source>
        <dbReference type="ARBA" id="ARBA00000707"/>
    </source>
</evidence>
<keyword evidence="3" id="KW-0378">Hydrolase</keyword>
<dbReference type="GO" id="GO:0006508">
    <property type="term" value="P:proteolysis"/>
    <property type="evidence" value="ECO:0007669"/>
    <property type="project" value="UniProtKB-KW"/>
</dbReference>
<organism evidence="6 7">
    <name type="scientific">Gryllus longicercus</name>
    <dbReference type="NCBI Taxonomy" id="2509291"/>
    <lineage>
        <taxon>Eukaryota</taxon>
        <taxon>Metazoa</taxon>
        <taxon>Ecdysozoa</taxon>
        <taxon>Arthropoda</taxon>
        <taxon>Hexapoda</taxon>
        <taxon>Insecta</taxon>
        <taxon>Pterygota</taxon>
        <taxon>Neoptera</taxon>
        <taxon>Polyneoptera</taxon>
        <taxon>Orthoptera</taxon>
        <taxon>Ensifera</taxon>
        <taxon>Gryllidea</taxon>
        <taxon>Grylloidea</taxon>
        <taxon>Gryllidae</taxon>
        <taxon>Gryllinae</taxon>
        <taxon>Gryllus</taxon>
    </lineage>
</organism>
<dbReference type="SUPFAM" id="SSF140856">
    <property type="entry name" value="USP8 N-terminal domain-like"/>
    <property type="match status" value="1"/>
</dbReference>
<dbReference type="PANTHER" id="PTHR21646">
    <property type="entry name" value="UBIQUITIN CARBOXYL-TERMINAL HYDROLASE"/>
    <property type="match status" value="1"/>
</dbReference>
<dbReference type="Pfam" id="PF00443">
    <property type="entry name" value="UCH"/>
    <property type="match status" value="1"/>
</dbReference>
<feature type="compositionally biased region" description="Basic and acidic residues" evidence="4">
    <location>
        <begin position="471"/>
        <end position="490"/>
    </location>
</feature>
<dbReference type="PROSITE" id="PS00972">
    <property type="entry name" value="USP_1"/>
    <property type="match status" value="1"/>
</dbReference>
<feature type="region of interest" description="Disordered" evidence="4">
    <location>
        <begin position="471"/>
        <end position="493"/>
    </location>
</feature>
<dbReference type="InterPro" id="IPR015063">
    <property type="entry name" value="USP8_dimer"/>
</dbReference>
<dbReference type="Pfam" id="PF08969">
    <property type="entry name" value="USP8_dimer"/>
    <property type="match status" value="1"/>
</dbReference>
<keyword evidence="3" id="KW-0645">Protease</keyword>
<gene>
    <name evidence="6" type="ORF">R5R35_007122</name>
</gene>
<keyword evidence="7" id="KW-1185">Reference proteome</keyword>
<feature type="compositionally biased region" description="Polar residues" evidence="4">
    <location>
        <begin position="579"/>
        <end position="592"/>
    </location>
</feature>
<dbReference type="SUPFAM" id="SSF54001">
    <property type="entry name" value="Cysteine proteinases"/>
    <property type="match status" value="1"/>
</dbReference>
<comment type="catalytic activity">
    <reaction evidence="1 3">
        <text>Thiol-dependent hydrolysis of ester, thioester, amide, peptide and isopeptide bonds formed by the C-terminal Gly of ubiquitin (a 76-residue protein attached to proteins as an intracellular targeting signal).</text>
        <dbReference type="EC" id="3.4.19.12"/>
    </reaction>
</comment>
<dbReference type="EMBL" id="JAZDUA010000150">
    <property type="protein sequence ID" value="KAK7866293.1"/>
    <property type="molecule type" value="Genomic_DNA"/>
</dbReference>
<feature type="compositionally biased region" description="Basic and acidic residues" evidence="4">
    <location>
        <begin position="525"/>
        <end position="553"/>
    </location>
</feature>
<dbReference type="InterPro" id="IPR036873">
    <property type="entry name" value="Rhodanese-like_dom_sf"/>
</dbReference>
<dbReference type="Gene3D" id="1.20.58.80">
    <property type="entry name" value="Phosphotransferase system, lactose/cellobiose-type IIA subunit"/>
    <property type="match status" value="1"/>
</dbReference>
<dbReference type="Gene3D" id="3.40.250.10">
    <property type="entry name" value="Rhodanese-like domain"/>
    <property type="match status" value="1"/>
</dbReference>
<comment type="similarity">
    <text evidence="2 3">Belongs to the peptidase C19 family.</text>
</comment>
<evidence type="ECO:0000313" key="6">
    <source>
        <dbReference type="EMBL" id="KAK7866293.1"/>
    </source>
</evidence>
<evidence type="ECO:0000256" key="3">
    <source>
        <dbReference type="RuleBase" id="RU366025"/>
    </source>
</evidence>
<dbReference type="PANTHER" id="PTHR21646:SF46">
    <property type="entry name" value="UBIQUITIN CARBOXYL-TERMINAL HYDROLASE"/>
    <property type="match status" value="1"/>
</dbReference>
<dbReference type="InterPro" id="IPR050185">
    <property type="entry name" value="Ub_carboxyl-term_hydrolase"/>
</dbReference>
<keyword evidence="3" id="KW-0788">Thiol protease</keyword>
<evidence type="ECO:0000256" key="4">
    <source>
        <dbReference type="SAM" id="MobiDB-lite"/>
    </source>
</evidence>
<dbReference type="InterPro" id="IPR038765">
    <property type="entry name" value="Papain-like_cys_pep_sf"/>
</dbReference>
<feature type="compositionally biased region" description="Basic and acidic residues" evidence="4">
    <location>
        <begin position="566"/>
        <end position="578"/>
    </location>
</feature>
<comment type="caution">
    <text evidence="6">The sequence shown here is derived from an EMBL/GenBank/DDBJ whole genome shotgun (WGS) entry which is preliminary data.</text>
</comment>
<feature type="region of interest" description="Disordered" evidence="4">
    <location>
        <begin position="525"/>
        <end position="625"/>
    </location>
</feature>
<proteinExistence type="inferred from homology"/>
<reference evidence="6 7" key="1">
    <citation type="submission" date="2024-03" db="EMBL/GenBank/DDBJ databases">
        <title>The genome assembly and annotation of the cricket Gryllus longicercus Weissman &amp; Gray.</title>
        <authorList>
            <person name="Szrajer S."/>
            <person name="Gray D."/>
            <person name="Ylla G."/>
        </authorList>
    </citation>
    <scope>NUCLEOTIDE SEQUENCE [LARGE SCALE GENOMIC DNA]</scope>
    <source>
        <strain evidence="6">DAG 2021-001</strain>
        <tissue evidence="6">Whole body minus gut</tissue>
    </source>
</reference>
<dbReference type="InterPro" id="IPR001394">
    <property type="entry name" value="Peptidase_C19_UCH"/>
</dbReference>
<dbReference type="PROSITE" id="PS50235">
    <property type="entry name" value="USP_3"/>
    <property type="match status" value="1"/>
</dbReference>
<feature type="domain" description="USP" evidence="5">
    <location>
        <begin position="656"/>
        <end position="978"/>
    </location>
</feature>